<name>A0A9X9G4G4_9GAMM</name>
<sequence length="94" mass="10816">MLDKKAQDNAVRFENSNNGFSVIGKGRLYFHSAPDLRCKESKVFIIPNDKVNAYLDYHGYYYVMYFNSKGEQAEGWVDSNRLKENNTGIGPIEK</sequence>
<proteinExistence type="predicted"/>
<dbReference type="Proteomes" id="UP000321307">
    <property type="component" value="Unassembled WGS sequence"/>
</dbReference>
<comment type="caution">
    <text evidence="1">The sequence shown here is derived from an EMBL/GenBank/DDBJ whole genome shotgun (WGS) entry which is preliminary data.</text>
</comment>
<gene>
    <name evidence="1" type="ORF">FOT63_06615</name>
</gene>
<protein>
    <recommendedName>
        <fullName evidence="3">SH3 domain-containing protein</fullName>
    </recommendedName>
</protein>
<evidence type="ECO:0000313" key="2">
    <source>
        <dbReference type="Proteomes" id="UP000321307"/>
    </source>
</evidence>
<reference evidence="1 2" key="1">
    <citation type="submission" date="2019-07" db="EMBL/GenBank/DDBJ databases">
        <title>Serratia strains were isolated from fresh produce.</title>
        <authorList>
            <person name="Cho G.-S."/>
            <person name="Stein M."/>
            <person name="Lee W."/>
            <person name="Suh S.H."/>
            <person name="Franz C.M.A.P."/>
        </authorList>
    </citation>
    <scope>NUCLEOTIDE SEQUENCE [LARGE SCALE GENOMIC DNA]</scope>
    <source>
        <strain evidence="1 2">S17</strain>
    </source>
</reference>
<dbReference type="AlphaFoldDB" id="A0A9X9G4G4"/>
<organism evidence="1 2">
    <name type="scientific">Serratia ureilytica</name>
    <dbReference type="NCBI Taxonomy" id="300181"/>
    <lineage>
        <taxon>Bacteria</taxon>
        <taxon>Pseudomonadati</taxon>
        <taxon>Pseudomonadota</taxon>
        <taxon>Gammaproteobacteria</taxon>
        <taxon>Enterobacterales</taxon>
        <taxon>Yersiniaceae</taxon>
        <taxon>Serratia</taxon>
    </lineage>
</organism>
<evidence type="ECO:0000313" key="1">
    <source>
        <dbReference type="EMBL" id="TXE32105.1"/>
    </source>
</evidence>
<evidence type="ECO:0008006" key="3">
    <source>
        <dbReference type="Google" id="ProtNLM"/>
    </source>
</evidence>
<accession>A0A9X9G4G4</accession>
<dbReference type="EMBL" id="VOUP01000002">
    <property type="protein sequence ID" value="TXE32105.1"/>
    <property type="molecule type" value="Genomic_DNA"/>
</dbReference>